<dbReference type="AlphaFoldDB" id="A0A1H1M8H9"/>
<organism evidence="1 2">
    <name type="scientific">Corynebacterium timonense</name>
    <dbReference type="NCBI Taxonomy" id="441500"/>
    <lineage>
        <taxon>Bacteria</taxon>
        <taxon>Bacillati</taxon>
        <taxon>Actinomycetota</taxon>
        <taxon>Actinomycetes</taxon>
        <taxon>Mycobacteriales</taxon>
        <taxon>Corynebacteriaceae</taxon>
        <taxon>Corynebacterium</taxon>
    </lineage>
</organism>
<dbReference type="Pfam" id="PF14014">
    <property type="entry name" value="DUF4230"/>
    <property type="match status" value="1"/>
</dbReference>
<reference evidence="1 2" key="1">
    <citation type="submission" date="2016-10" db="EMBL/GenBank/DDBJ databases">
        <authorList>
            <person name="de Groot N.N."/>
        </authorList>
    </citation>
    <scope>NUCLEOTIDE SEQUENCE [LARGE SCALE GENOMIC DNA]</scope>
    <source>
        <strain evidence="1 2">DSM 45434</strain>
    </source>
</reference>
<accession>A0A1H1M8H9</accession>
<dbReference type="Proteomes" id="UP000182237">
    <property type="component" value="Chromosome I"/>
</dbReference>
<dbReference type="STRING" id="1203190.GCA_000312345_00307"/>
<keyword evidence="2" id="KW-1185">Reference proteome</keyword>
<proteinExistence type="predicted"/>
<protein>
    <recommendedName>
        <fullName evidence="3">DUF4230 domain-containing protein</fullName>
    </recommendedName>
</protein>
<sequence length="210" mass="23064">MTLARPGRILGFALALLAVVALLFAALFVVWPKLFGTGETSMSSESLGASFNDIAELSTEEYVYSRVGSFDQQGFQIAGRTVPFTGRNFLVTYDGTVKAGIRNAELIQVRVDDNARTLSVMTPHAEVLSSAISPESIEVYDQSMNPLNQVRVQDVSAFLAEQERNAENTAVEQGLLERADRRVEELLRSHGKALTEGTAMADYTVEVNWR</sequence>
<dbReference type="EMBL" id="LT629765">
    <property type="protein sequence ID" value="SDR83134.1"/>
    <property type="molecule type" value="Genomic_DNA"/>
</dbReference>
<dbReference type="InterPro" id="IPR025324">
    <property type="entry name" value="DUF4230"/>
</dbReference>
<dbReference type="eggNOG" id="ENOG50313N4">
    <property type="taxonomic scope" value="Bacteria"/>
</dbReference>
<dbReference type="RefSeq" id="WP_019193176.1">
    <property type="nucleotide sequence ID" value="NZ_LT629765.1"/>
</dbReference>
<gene>
    <name evidence="1" type="ORF">SAMN04488539_0466</name>
</gene>
<evidence type="ECO:0008006" key="3">
    <source>
        <dbReference type="Google" id="ProtNLM"/>
    </source>
</evidence>
<dbReference type="OrthoDB" id="359931at2"/>
<evidence type="ECO:0000313" key="1">
    <source>
        <dbReference type="EMBL" id="SDR83134.1"/>
    </source>
</evidence>
<evidence type="ECO:0000313" key="2">
    <source>
        <dbReference type="Proteomes" id="UP000182237"/>
    </source>
</evidence>
<name>A0A1H1M8H9_9CORY</name>